<dbReference type="SMART" id="SM00360">
    <property type="entry name" value="RRM"/>
    <property type="match status" value="1"/>
</dbReference>
<evidence type="ECO:0000256" key="3">
    <source>
        <dbReference type="SAM" id="MobiDB-lite"/>
    </source>
</evidence>
<keyword evidence="2" id="KW-0694">RNA-binding</keyword>
<dbReference type="InterPro" id="IPR044730">
    <property type="entry name" value="RNase_H-like_dom_plant"/>
</dbReference>
<dbReference type="GO" id="GO:0004523">
    <property type="term" value="F:RNA-DNA hybrid ribonuclease activity"/>
    <property type="evidence" value="ECO:0007669"/>
    <property type="project" value="InterPro"/>
</dbReference>
<evidence type="ECO:0000259" key="4">
    <source>
        <dbReference type="PROSITE" id="PS50102"/>
    </source>
</evidence>
<keyword evidence="1" id="KW-0862">Zinc</keyword>
<dbReference type="GO" id="GO:0003723">
    <property type="term" value="F:RNA binding"/>
    <property type="evidence" value="ECO:0007669"/>
    <property type="project" value="UniProtKB-UniRule"/>
</dbReference>
<keyword evidence="7" id="KW-1185">Reference proteome</keyword>
<feature type="region of interest" description="Disordered" evidence="3">
    <location>
        <begin position="436"/>
        <end position="472"/>
    </location>
</feature>
<accession>A0A445IJG7</accession>
<keyword evidence="1" id="KW-0479">Metal-binding</keyword>
<dbReference type="InterPro" id="IPR035979">
    <property type="entry name" value="RBD_domain_sf"/>
</dbReference>
<dbReference type="PROSITE" id="PS50158">
    <property type="entry name" value="ZF_CCHC"/>
    <property type="match status" value="1"/>
</dbReference>
<feature type="compositionally biased region" description="Basic and acidic residues" evidence="3">
    <location>
        <begin position="365"/>
        <end position="385"/>
    </location>
</feature>
<dbReference type="InterPro" id="IPR001878">
    <property type="entry name" value="Znf_CCHC"/>
</dbReference>
<feature type="compositionally biased region" description="Basic and acidic residues" evidence="3">
    <location>
        <begin position="513"/>
        <end position="537"/>
    </location>
</feature>
<dbReference type="SUPFAM" id="SSF57756">
    <property type="entry name" value="Retrovirus zinc finger-like domains"/>
    <property type="match status" value="1"/>
</dbReference>
<feature type="region of interest" description="Disordered" evidence="3">
    <location>
        <begin position="147"/>
        <end position="172"/>
    </location>
</feature>
<dbReference type="PANTHER" id="PTHR48038:SF2">
    <property type="entry name" value="OS02G0536400 PROTEIN"/>
    <property type="match status" value="1"/>
</dbReference>
<dbReference type="Pfam" id="PF00076">
    <property type="entry name" value="RRM_1"/>
    <property type="match status" value="1"/>
</dbReference>
<dbReference type="InterPro" id="IPR002156">
    <property type="entry name" value="RNaseH_domain"/>
</dbReference>
<dbReference type="CDD" id="cd06222">
    <property type="entry name" value="RNase_H_like"/>
    <property type="match status" value="1"/>
</dbReference>
<reference evidence="6 7" key="1">
    <citation type="submission" date="2018-09" db="EMBL/GenBank/DDBJ databases">
        <title>A high-quality reference genome of wild soybean provides a powerful tool to mine soybean genomes.</title>
        <authorList>
            <person name="Xie M."/>
            <person name="Chung C.Y.L."/>
            <person name="Li M.-W."/>
            <person name="Wong F.-L."/>
            <person name="Chan T.-F."/>
            <person name="Lam H.-M."/>
        </authorList>
    </citation>
    <scope>NUCLEOTIDE SEQUENCE [LARGE SCALE GENOMIC DNA]</scope>
    <source>
        <strain evidence="7">cv. W05</strain>
        <tissue evidence="6">Hypocotyl of etiolated seedlings</tissue>
    </source>
</reference>
<feature type="compositionally biased region" description="Low complexity" evidence="3">
    <location>
        <begin position="581"/>
        <end position="594"/>
    </location>
</feature>
<feature type="compositionally biased region" description="Basic and acidic residues" evidence="3">
    <location>
        <begin position="460"/>
        <end position="472"/>
    </location>
</feature>
<dbReference type="Pfam" id="PF13456">
    <property type="entry name" value="RVT_3"/>
    <property type="match status" value="1"/>
</dbReference>
<feature type="region of interest" description="Disordered" evidence="3">
    <location>
        <begin position="491"/>
        <end position="602"/>
    </location>
</feature>
<dbReference type="Gene3D" id="3.30.70.330">
    <property type="match status" value="1"/>
</dbReference>
<sequence>MWRGVVKCWDKLLPNMTWRVGNDRTMRFWKDNWVPNQAALAACGVELQNDKGDFVKVFSRRLRHCIILEVELWAILFGMNMVCDSSYTTIIVETDCAKAIKLVEDPKYHKGQFVDLAFEIMKTKVCFGSSINIDTLEAANAVPSHFSDSHDSKSPLATHRFDPVDSSSGASERNGAEFEMSLYIGNLSEHSRRDDLERVFRRFGHCNVQLKRNGYGFVVFDFPLDAEKALRALKGRNICGESLTLTWSSKQPSSHFSRIPSGVRRNAYELGHARNAERVGYARRRMGTNGRSNQKMGRGKSVEMAGEERGYCRDDFKDYVGEKKNYEGDFPNEGGGVVPNKEENGGWGEPVHDPLVDNGNGSGIEFDRYEPYQCPDRKHDNEDYHVGYSGGSPAAHSQENVSRALGEDTSNCSNGSKFQQNCFRCGDAGHKMRNCPKEHTSQRKYNSKIVQQNNKIDKKHKSEDENKFESDSLARLQSSVEALSMRHQIDGRRLSGSRHHHAPRRNESSPVTRETDKHNKKEYGGKKRSRNEIELPKQSKAKISKQSVSSSLLSDYSASRFHSNSQSSKSLHRSSSHSRSRSVSSRSYSSSSKSQYCKGKRLNSRRLSSSMPLCVSLNQTLSSSPNKIQLNSKGSSINGTALESVEHLVAQGQQIGSKMELENLQSKDTGIAVNGKAAVYTTVVDDVEKGQFVQEDNHENHFFLKSSGRVTDLNEPLVGNLSPTVEKETKGLEHSGAMMLDNISTEIEKPASETNVNLHSNLSTIVSTEEIRMVLNTYGLELPKDDENNLTIDAVFGCARLWPWHVVYYRRLKKGPISTENYARRVAQNQEFGIVDKYIRSSSGWGEFSLENA</sequence>
<dbReference type="PANTHER" id="PTHR48038">
    <property type="entry name" value="RIBONUCLEOPROTEIN RB97D"/>
    <property type="match status" value="1"/>
</dbReference>
<evidence type="ECO:0008006" key="8">
    <source>
        <dbReference type="Google" id="ProtNLM"/>
    </source>
</evidence>
<dbReference type="InterPro" id="IPR012677">
    <property type="entry name" value="Nucleotide-bd_a/b_plait_sf"/>
</dbReference>
<feature type="domain" description="CCHC-type" evidence="5">
    <location>
        <begin position="422"/>
        <end position="437"/>
    </location>
</feature>
<evidence type="ECO:0000313" key="6">
    <source>
        <dbReference type="EMBL" id="RZB86195.1"/>
    </source>
</evidence>
<dbReference type="SUPFAM" id="SSF54928">
    <property type="entry name" value="RNA-binding domain, RBD"/>
    <property type="match status" value="1"/>
</dbReference>
<dbReference type="InterPro" id="IPR000504">
    <property type="entry name" value="RRM_dom"/>
</dbReference>
<evidence type="ECO:0000259" key="5">
    <source>
        <dbReference type="PROSITE" id="PS50158"/>
    </source>
</evidence>
<evidence type="ECO:0000256" key="2">
    <source>
        <dbReference type="PROSITE-ProRule" id="PRU00176"/>
    </source>
</evidence>
<protein>
    <recommendedName>
        <fullName evidence="8">Serine/arginine-rich splicing factor 4</fullName>
    </recommendedName>
</protein>
<dbReference type="InterPro" id="IPR036875">
    <property type="entry name" value="Znf_CCHC_sf"/>
</dbReference>
<dbReference type="SMART" id="SM00343">
    <property type="entry name" value="ZnF_C2HC"/>
    <property type="match status" value="1"/>
</dbReference>
<feature type="compositionally biased region" description="Basic and acidic residues" evidence="3">
    <location>
        <begin position="147"/>
        <end position="163"/>
    </location>
</feature>
<dbReference type="Proteomes" id="UP000289340">
    <property type="component" value="Chromosome 10"/>
</dbReference>
<feature type="compositionally biased region" description="Basic residues" evidence="3">
    <location>
        <begin position="570"/>
        <end position="580"/>
    </location>
</feature>
<gene>
    <name evidence="6" type="ORF">D0Y65_026310</name>
</gene>
<name>A0A445IJG7_GLYSO</name>
<dbReference type="AlphaFoldDB" id="A0A445IJG7"/>
<evidence type="ECO:0000256" key="1">
    <source>
        <dbReference type="PROSITE-ProRule" id="PRU00047"/>
    </source>
</evidence>
<comment type="caution">
    <text evidence="6">The sequence shown here is derived from an EMBL/GenBank/DDBJ whole genome shotgun (WGS) entry which is preliminary data.</text>
</comment>
<feature type="domain" description="RRM" evidence="4">
    <location>
        <begin position="180"/>
        <end position="250"/>
    </location>
</feature>
<organism evidence="6 7">
    <name type="scientific">Glycine soja</name>
    <name type="common">Wild soybean</name>
    <dbReference type="NCBI Taxonomy" id="3848"/>
    <lineage>
        <taxon>Eukaryota</taxon>
        <taxon>Viridiplantae</taxon>
        <taxon>Streptophyta</taxon>
        <taxon>Embryophyta</taxon>
        <taxon>Tracheophyta</taxon>
        <taxon>Spermatophyta</taxon>
        <taxon>Magnoliopsida</taxon>
        <taxon>eudicotyledons</taxon>
        <taxon>Gunneridae</taxon>
        <taxon>Pentapetalae</taxon>
        <taxon>rosids</taxon>
        <taxon>fabids</taxon>
        <taxon>Fabales</taxon>
        <taxon>Fabaceae</taxon>
        <taxon>Papilionoideae</taxon>
        <taxon>50 kb inversion clade</taxon>
        <taxon>NPAAA clade</taxon>
        <taxon>indigoferoid/millettioid clade</taxon>
        <taxon>Phaseoleae</taxon>
        <taxon>Glycine</taxon>
        <taxon>Glycine subgen. Soja</taxon>
    </lineage>
</organism>
<feature type="region of interest" description="Disordered" evidence="3">
    <location>
        <begin position="358"/>
        <end position="411"/>
    </location>
</feature>
<feature type="compositionally biased region" description="Low complexity" evidence="3">
    <location>
        <begin position="544"/>
        <end position="569"/>
    </location>
</feature>
<dbReference type="EMBL" id="QZWG01000010">
    <property type="protein sequence ID" value="RZB86195.1"/>
    <property type="molecule type" value="Genomic_DNA"/>
</dbReference>
<keyword evidence="1" id="KW-0863">Zinc-finger</keyword>
<evidence type="ECO:0000313" key="7">
    <source>
        <dbReference type="Proteomes" id="UP000289340"/>
    </source>
</evidence>
<dbReference type="PROSITE" id="PS50102">
    <property type="entry name" value="RRM"/>
    <property type="match status" value="1"/>
</dbReference>
<dbReference type="GO" id="GO:0008270">
    <property type="term" value="F:zinc ion binding"/>
    <property type="evidence" value="ECO:0007669"/>
    <property type="project" value="UniProtKB-KW"/>
</dbReference>
<proteinExistence type="predicted"/>